<evidence type="ECO:0000313" key="2">
    <source>
        <dbReference type="Proteomes" id="UP000305067"/>
    </source>
</evidence>
<keyword evidence="2" id="KW-1185">Reference proteome</keyword>
<name>A0A5C3QDL8_9AGAR</name>
<dbReference type="AlphaFoldDB" id="A0A5C3QDL8"/>
<dbReference type="Gene3D" id="3.80.10.10">
    <property type="entry name" value="Ribonuclease Inhibitor"/>
    <property type="match status" value="1"/>
</dbReference>
<organism evidence="1 2">
    <name type="scientific">Pterulicium gracile</name>
    <dbReference type="NCBI Taxonomy" id="1884261"/>
    <lineage>
        <taxon>Eukaryota</taxon>
        <taxon>Fungi</taxon>
        <taxon>Dikarya</taxon>
        <taxon>Basidiomycota</taxon>
        <taxon>Agaricomycotina</taxon>
        <taxon>Agaricomycetes</taxon>
        <taxon>Agaricomycetidae</taxon>
        <taxon>Agaricales</taxon>
        <taxon>Pleurotineae</taxon>
        <taxon>Pterulaceae</taxon>
        <taxon>Pterulicium</taxon>
    </lineage>
</organism>
<dbReference type="OrthoDB" id="3365698at2759"/>
<sequence length="321" mass="36252">MLIFQEIVDQAVLEKSEWGLDIYFDMLRVFKAAAPWTCASVCKHWRNICLSCPRLWTKITQWDIPMNLPNLVAFQSRRITTQLERSGSSPLIGYLDGIEARLGVYRPELELSALGQLLASFHRFDTLELRGEMPTGIAPSSSEAYNLLENLLIEGQWWLGDANGFFQKTPTLKSLILRNMPKFSPRRSYHNLVSWATVTTLRIDYSPRNYPARFEPEPAFSFQNLMHILSLTPRLSSLTLSPDSVRTSSDEASVTVVLSSLQHLHTCSPGLNAIDFLKKLRAPKLRTLNTGDTHPMSSRALLPFIQQSANGSRIESLTISV</sequence>
<gene>
    <name evidence="1" type="ORF">BDV98DRAFT_605577</name>
</gene>
<dbReference type="InterPro" id="IPR032675">
    <property type="entry name" value="LRR_dom_sf"/>
</dbReference>
<dbReference type="SUPFAM" id="SSF52047">
    <property type="entry name" value="RNI-like"/>
    <property type="match status" value="1"/>
</dbReference>
<protein>
    <recommendedName>
        <fullName evidence="3">F-box domain-containing protein</fullName>
    </recommendedName>
</protein>
<reference evidence="1 2" key="1">
    <citation type="journal article" date="2019" name="Nat. Ecol. Evol.">
        <title>Megaphylogeny resolves global patterns of mushroom evolution.</title>
        <authorList>
            <person name="Varga T."/>
            <person name="Krizsan K."/>
            <person name="Foldi C."/>
            <person name="Dima B."/>
            <person name="Sanchez-Garcia M."/>
            <person name="Sanchez-Ramirez S."/>
            <person name="Szollosi G.J."/>
            <person name="Szarkandi J.G."/>
            <person name="Papp V."/>
            <person name="Albert L."/>
            <person name="Andreopoulos W."/>
            <person name="Angelini C."/>
            <person name="Antonin V."/>
            <person name="Barry K.W."/>
            <person name="Bougher N.L."/>
            <person name="Buchanan P."/>
            <person name="Buyck B."/>
            <person name="Bense V."/>
            <person name="Catcheside P."/>
            <person name="Chovatia M."/>
            <person name="Cooper J."/>
            <person name="Damon W."/>
            <person name="Desjardin D."/>
            <person name="Finy P."/>
            <person name="Geml J."/>
            <person name="Haridas S."/>
            <person name="Hughes K."/>
            <person name="Justo A."/>
            <person name="Karasinski D."/>
            <person name="Kautmanova I."/>
            <person name="Kiss B."/>
            <person name="Kocsube S."/>
            <person name="Kotiranta H."/>
            <person name="LaButti K.M."/>
            <person name="Lechner B.E."/>
            <person name="Liimatainen K."/>
            <person name="Lipzen A."/>
            <person name="Lukacs Z."/>
            <person name="Mihaltcheva S."/>
            <person name="Morgado L.N."/>
            <person name="Niskanen T."/>
            <person name="Noordeloos M.E."/>
            <person name="Ohm R.A."/>
            <person name="Ortiz-Santana B."/>
            <person name="Ovrebo C."/>
            <person name="Racz N."/>
            <person name="Riley R."/>
            <person name="Savchenko A."/>
            <person name="Shiryaev A."/>
            <person name="Soop K."/>
            <person name="Spirin V."/>
            <person name="Szebenyi C."/>
            <person name="Tomsovsky M."/>
            <person name="Tulloss R.E."/>
            <person name="Uehling J."/>
            <person name="Grigoriev I.V."/>
            <person name="Vagvolgyi C."/>
            <person name="Papp T."/>
            <person name="Martin F.M."/>
            <person name="Miettinen O."/>
            <person name="Hibbett D.S."/>
            <person name="Nagy L.G."/>
        </authorList>
    </citation>
    <scope>NUCLEOTIDE SEQUENCE [LARGE SCALE GENOMIC DNA]</scope>
    <source>
        <strain evidence="1 2">CBS 309.79</strain>
    </source>
</reference>
<dbReference type="Proteomes" id="UP000305067">
    <property type="component" value="Unassembled WGS sequence"/>
</dbReference>
<dbReference type="EMBL" id="ML178830">
    <property type="protein sequence ID" value="TFL00133.1"/>
    <property type="molecule type" value="Genomic_DNA"/>
</dbReference>
<evidence type="ECO:0000313" key="1">
    <source>
        <dbReference type="EMBL" id="TFL00133.1"/>
    </source>
</evidence>
<proteinExistence type="predicted"/>
<evidence type="ECO:0008006" key="3">
    <source>
        <dbReference type="Google" id="ProtNLM"/>
    </source>
</evidence>
<accession>A0A5C3QDL8</accession>
<dbReference type="SUPFAM" id="SSF81383">
    <property type="entry name" value="F-box domain"/>
    <property type="match status" value="1"/>
</dbReference>
<dbReference type="InterPro" id="IPR036047">
    <property type="entry name" value="F-box-like_dom_sf"/>
</dbReference>